<dbReference type="EMBL" id="JAICCE010000010">
    <property type="protein sequence ID" value="KAG9272439.1"/>
    <property type="molecule type" value="Genomic_DNA"/>
</dbReference>
<dbReference type="SUPFAM" id="SSF53098">
    <property type="entry name" value="Ribonuclease H-like"/>
    <property type="match status" value="1"/>
</dbReference>
<dbReference type="Gene3D" id="3.30.420.10">
    <property type="entry name" value="Ribonuclease H-like superfamily/Ribonuclease H"/>
    <property type="match status" value="1"/>
</dbReference>
<dbReference type="Proteomes" id="UP000694621">
    <property type="component" value="Unplaced"/>
</dbReference>
<evidence type="ECO:0000259" key="6">
    <source>
        <dbReference type="SMART" id="SM00479"/>
    </source>
</evidence>
<organism evidence="8 9">
    <name type="scientific">Astyanax mexicanus</name>
    <name type="common">Blind cave fish</name>
    <name type="synonym">Astyanax fasciatus mexicanus</name>
    <dbReference type="NCBI Taxonomy" id="7994"/>
    <lineage>
        <taxon>Eukaryota</taxon>
        <taxon>Metazoa</taxon>
        <taxon>Chordata</taxon>
        <taxon>Craniata</taxon>
        <taxon>Vertebrata</taxon>
        <taxon>Euteleostomi</taxon>
        <taxon>Actinopterygii</taxon>
        <taxon>Neopterygii</taxon>
        <taxon>Teleostei</taxon>
        <taxon>Ostariophysi</taxon>
        <taxon>Characiformes</taxon>
        <taxon>Characoidei</taxon>
        <taxon>Acestrorhamphidae</taxon>
        <taxon>Acestrorhamphinae</taxon>
        <taxon>Astyanax</taxon>
    </lineage>
</organism>
<dbReference type="SMART" id="SM00479">
    <property type="entry name" value="EXOIII"/>
    <property type="match status" value="1"/>
</dbReference>
<dbReference type="OrthoDB" id="16516at2759"/>
<dbReference type="InterPro" id="IPR036397">
    <property type="entry name" value="RNaseH_sf"/>
</dbReference>
<proteinExistence type="predicted"/>
<dbReference type="PANTHER" id="PTHR12801">
    <property type="entry name" value="RNA EXONUCLEASE REXO1 / RECO3 FAMILY MEMBER-RELATED"/>
    <property type="match status" value="1"/>
</dbReference>
<dbReference type="InterPro" id="IPR013520">
    <property type="entry name" value="Ribonucl_H"/>
</dbReference>
<reference evidence="8" key="2">
    <citation type="submission" date="2025-05" db="UniProtKB">
        <authorList>
            <consortium name="Ensembl"/>
        </authorList>
    </citation>
    <scope>IDENTIFICATION</scope>
</reference>
<keyword evidence="5" id="KW-0539">Nucleus</keyword>
<dbReference type="GO" id="GO:0005730">
    <property type="term" value="C:nucleolus"/>
    <property type="evidence" value="ECO:0007669"/>
    <property type="project" value="UniProtKB-ARBA"/>
</dbReference>
<reference evidence="7 10" key="1">
    <citation type="submission" date="2021-07" db="EMBL/GenBank/DDBJ databases">
        <authorList>
            <person name="Imarazene B."/>
            <person name="Zahm M."/>
            <person name="Klopp C."/>
            <person name="Cabau C."/>
            <person name="Beille S."/>
            <person name="Jouanno E."/>
            <person name="Castinel A."/>
            <person name="Lluch J."/>
            <person name="Gil L."/>
            <person name="Kuchtly C."/>
            <person name="Lopez Roques C."/>
            <person name="Donnadieu C."/>
            <person name="Parrinello H."/>
            <person name="Journot L."/>
            <person name="Du K."/>
            <person name="Schartl M."/>
            <person name="Retaux S."/>
            <person name="Guiguen Y."/>
        </authorList>
    </citation>
    <scope>NUCLEOTIDE SEQUENCE [LARGE SCALE GENOMIC DNA]</scope>
    <source>
        <strain evidence="7">Pach_M1</strain>
        <tissue evidence="7">Testis</tissue>
    </source>
</reference>
<evidence type="ECO:0000313" key="8">
    <source>
        <dbReference type="Ensembl" id="ENSAMXP00005034565.1"/>
    </source>
</evidence>
<keyword evidence="4" id="KW-0269">Exonuclease</keyword>
<dbReference type="PANTHER" id="PTHR12801:SF57">
    <property type="entry name" value="APOPTOSIS-ENHANCING NUCLEASE"/>
    <property type="match status" value="1"/>
</dbReference>
<keyword evidence="2" id="KW-0540">Nuclease</keyword>
<evidence type="ECO:0000256" key="2">
    <source>
        <dbReference type="ARBA" id="ARBA00022722"/>
    </source>
</evidence>
<dbReference type="Pfam" id="PF00929">
    <property type="entry name" value="RNase_T"/>
    <property type="match status" value="1"/>
</dbReference>
<dbReference type="GO" id="GO:0003676">
    <property type="term" value="F:nucleic acid binding"/>
    <property type="evidence" value="ECO:0007669"/>
    <property type="project" value="InterPro"/>
</dbReference>
<dbReference type="InterPro" id="IPR012337">
    <property type="entry name" value="RNaseH-like_sf"/>
</dbReference>
<evidence type="ECO:0000313" key="10">
    <source>
        <dbReference type="Proteomes" id="UP000752171"/>
    </source>
</evidence>
<dbReference type="Proteomes" id="UP000752171">
    <property type="component" value="Unassembled WGS sequence"/>
</dbReference>
<feature type="domain" description="Exonuclease" evidence="6">
    <location>
        <begin position="180"/>
        <end position="345"/>
    </location>
</feature>
<dbReference type="AlphaFoldDB" id="A0A8B9KAS8"/>
<name>A0A8B9KAS8_ASTMX</name>
<dbReference type="InterPro" id="IPR047021">
    <property type="entry name" value="REXO1/3/4-like"/>
</dbReference>
<dbReference type="GO" id="GO:0004527">
    <property type="term" value="F:exonuclease activity"/>
    <property type="evidence" value="ECO:0007669"/>
    <property type="project" value="UniProtKB-KW"/>
</dbReference>
<evidence type="ECO:0000256" key="3">
    <source>
        <dbReference type="ARBA" id="ARBA00022801"/>
    </source>
</evidence>
<gene>
    <name evidence="7" type="primary">AEN</name>
    <name evidence="7" type="ORF">AMEX_G13436</name>
</gene>
<evidence type="ECO:0000313" key="7">
    <source>
        <dbReference type="EMBL" id="KAG9272439.1"/>
    </source>
</evidence>
<evidence type="ECO:0000313" key="9">
    <source>
        <dbReference type="Proteomes" id="UP000694621"/>
    </source>
</evidence>
<protein>
    <submittedName>
        <fullName evidence="8">Apoptosis enhancing nuclease</fullName>
    </submittedName>
    <submittedName>
        <fullName evidence="7">Apoptosis-enhancing nuclease-like</fullName>
    </submittedName>
</protein>
<comment type="subcellular location">
    <subcellularLocation>
        <location evidence="1">Nucleus</location>
    </subcellularLocation>
</comment>
<evidence type="ECO:0000256" key="5">
    <source>
        <dbReference type="ARBA" id="ARBA00023242"/>
    </source>
</evidence>
<accession>A0A8B9KAS8</accession>
<dbReference type="FunFam" id="3.30.420.10:FF:000007">
    <property type="entry name" value="Interferon-stimulated exonuclease gene 20"/>
    <property type="match status" value="1"/>
</dbReference>
<evidence type="ECO:0000256" key="4">
    <source>
        <dbReference type="ARBA" id="ARBA00022839"/>
    </source>
</evidence>
<sequence>MFLFPPVFRQVPPSALGLAVGIDGLTVGLYTAHCNVDLHVGEMSNIDSVSNTRVAQSTWGPLNVQSTHLCVWMKQRKNKMAKENSRKRKSSENFKAPCTVVSPFPSDASDSRHGYSSDLLSIDPTQPVKNKRAKLGPLSAIGKTASVLSDNWDVDSGFSSETSPPTSGRSSPCVGIDPSLLVAMDCEMVGTGPKGQCSELARCSLINYYGTVIYDKYILPTQPVTDFRTQWSGIRREHLRHALPFKEARKEILHILKGKVIIGHDLHNDFKVLDIGVPYHMIRDTSRMHLLRQLYGAVRKCVSLKKLASKLLNRSIQVGRAGHCSVEDALAALDLYKLVEDQWEKCLQHHNQNSNSNPEPTSSLEHYMQDQYWPQSMMDCNQ</sequence>
<evidence type="ECO:0000256" key="1">
    <source>
        <dbReference type="ARBA" id="ARBA00004123"/>
    </source>
</evidence>
<keyword evidence="3" id="KW-0378">Hydrolase</keyword>
<dbReference type="Ensembl" id="ENSAMXT00005037713.1">
    <property type="protein sequence ID" value="ENSAMXP00005034565.1"/>
    <property type="gene ID" value="ENSAMXG00005016660.1"/>
</dbReference>